<name>A0AAN8RTZ0_POLSC</name>
<evidence type="ECO:0000313" key="1">
    <source>
        <dbReference type="EMBL" id="KAK6622879.1"/>
    </source>
</evidence>
<organism evidence="1 2">
    <name type="scientific">Polyplax serrata</name>
    <name type="common">Common mouse louse</name>
    <dbReference type="NCBI Taxonomy" id="468196"/>
    <lineage>
        <taxon>Eukaryota</taxon>
        <taxon>Metazoa</taxon>
        <taxon>Ecdysozoa</taxon>
        <taxon>Arthropoda</taxon>
        <taxon>Hexapoda</taxon>
        <taxon>Insecta</taxon>
        <taxon>Pterygota</taxon>
        <taxon>Neoptera</taxon>
        <taxon>Paraneoptera</taxon>
        <taxon>Psocodea</taxon>
        <taxon>Troctomorpha</taxon>
        <taxon>Phthiraptera</taxon>
        <taxon>Anoplura</taxon>
        <taxon>Polyplacidae</taxon>
        <taxon>Polyplax</taxon>
    </lineage>
</organism>
<gene>
    <name evidence="1" type="ORF">RUM43_008730</name>
</gene>
<dbReference type="Proteomes" id="UP001372834">
    <property type="component" value="Unassembled WGS sequence"/>
</dbReference>
<dbReference type="AlphaFoldDB" id="A0AAN8RTZ0"/>
<accession>A0AAN8RTZ0</accession>
<dbReference type="EMBL" id="JAWJWE010000038">
    <property type="protein sequence ID" value="KAK6622879.1"/>
    <property type="molecule type" value="Genomic_DNA"/>
</dbReference>
<sequence length="55" mass="6696">MELCHGRLLYNYEIIHFVVIWHYSKPNPRKKYRRVFFAAEKVAIDQQHYLAISCV</sequence>
<reference evidence="1 2" key="1">
    <citation type="submission" date="2023-10" db="EMBL/GenBank/DDBJ databases">
        <title>Genomes of two closely related lineages of the louse Polyplax serrata with different host specificities.</title>
        <authorList>
            <person name="Martinu J."/>
            <person name="Tarabai H."/>
            <person name="Stefka J."/>
            <person name="Hypsa V."/>
        </authorList>
    </citation>
    <scope>NUCLEOTIDE SEQUENCE [LARGE SCALE GENOMIC DNA]</scope>
    <source>
        <strain evidence="1">HR10_N</strain>
    </source>
</reference>
<protein>
    <submittedName>
        <fullName evidence="1">Uncharacterized protein</fullName>
    </submittedName>
</protein>
<evidence type="ECO:0000313" key="2">
    <source>
        <dbReference type="Proteomes" id="UP001372834"/>
    </source>
</evidence>
<comment type="caution">
    <text evidence="1">The sequence shown here is derived from an EMBL/GenBank/DDBJ whole genome shotgun (WGS) entry which is preliminary data.</text>
</comment>
<feature type="non-terminal residue" evidence="1">
    <location>
        <position position="55"/>
    </location>
</feature>
<proteinExistence type="predicted"/>